<comment type="caution">
    <text evidence="3">The sequence shown here is derived from an EMBL/GenBank/DDBJ whole genome shotgun (WGS) entry which is preliminary data.</text>
</comment>
<dbReference type="PANTHER" id="PTHR36789">
    <property type="entry name" value="TRANSMEMBRANE PROTEIN"/>
    <property type="match status" value="1"/>
</dbReference>
<dbReference type="Proteomes" id="UP001324115">
    <property type="component" value="Unassembled WGS sequence"/>
</dbReference>
<dbReference type="AlphaFoldDB" id="A0AAN7FGR6"/>
<name>A0AAN7FGR6_QUERU</name>
<dbReference type="PANTHER" id="PTHR36789:SF1">
    <property type="entry name" value="TRANSMEMBRANE PROTEIN"/>
    <property type="match status" value="1"/>
</dbReference>
<gene>
    <name evidence="3" type="ORF">RGQ29_017326</name>
</gene>
<evidence type="ECO:0008006" key="5">
    <source>
        <dbReference type="Google" id="ProtNLM"/>
    </source>
</evidence>
<organism evidence="3 4">
    <name type="scientific">Quercus rubra</name>
    <name type="common">Northern red oak</name>
    <name type="synonym">Quercus borealis</name>
    <dbReference type="NCBI Taxonomy" id="3512"/>
    <lineage>
        <taxon>Eukaryota</taxon>
        <taxon>Viridiplantae</taxon>
        <taxon>Streptophyta</taxon>
        <taxon>Embryophyta</taxon>
        <taxon>Tracheophyta</taxon>
        <taxon>Spermatophyta</taxon>
        <taxon>Magnoliopsida</taxon>
        <taxon>eudicotyledons</taxon>
        <taxon>Gunneridae</taxon>
        <taxon>Pentapetalae</taxon>
        <taxon>rosids</taxon>
        <taxon>fabids</taxon>
        <taxon>Fagales</taxon>
        <taxon>Fagaceae</taxon>
        <taxon>Quercus</taxon>
    </lineage>
</organism>
<evidence type="ECO:0000313" key="4">
    <source>
        <dbReference type="Proteomes" id="UP001324115"/>
    </source>
</evidence>
<keyword evidence="2" id="KW-0472">Membrane</keyword>
<feature type="transmembrane region" description="Helical" evidence="2">
    <location>
        <begin position="149"/>
        <end position="172"/>
    </location>
</feature>
<reference evidence="3 4" key="1">
    <citation type="journal article" date="2023" name="G3 (Bethesda)">
        <title>A haplotype-resolved chromosome-scale genome for Quercus rubra L. provides insights into the genetics of adaptive traits for red oak species.</title>
        <authorList>
            <person name="Kapoor B."/>
            <person name="Jenkins J."/>
            <person name="Schmutz J."/>
            <person name="Zhebentyayeva T."/>
            <person name="Kuelheim C."/>
            <person name="Coggeshall M."/>
            <person name="Heim C."/>
            <person name="Lasky J.R."/>
            <person name="Leites L."/>
            <person name="Islam-Faridi N."/>
            <person name="Romero-Severson J."/>
            <person name="DeLeo V.L."/>
            <person name="Lucas S.M."/>
            <person name="Lazic D."/>
            <person name="Gailing O."/>
            <person name="Carlson J."/>
            <person name="Staton M."/>
        </authorList>
    </citation>
    <scope>NUCLEOTIDE SEQUENCE [LARGE SCALE GENOMIC DNA]</scope>
    <source>
        <strain evidence="3">Pseudo-F2</strain>
    </source>
</reference>
<evidence type="ECO:0000256" key="2">
    <source>
        <dbReference type="SAM" id="Phobius"/>
    </source>
</evidence>
<accession>A0AAN7FGR6</accession>
<proteinExistence type="predicted"/>
<protein>
    <recommendedName>
        <fullName evidence="5">Transmembrane protein</fullName>
    </recommendedName>
</protein>
<keyword evidence="2" id="KW-0812">Transmembrane</keyword>
<sequence>MRKDMLGLTCFSHPPNPFPIRSAPVVSPHNNLSYPSLLPKSQPQIPRKPIRFLVVFAENNNNNNNNNNGLSKDPKESNEEQEEEEEKEGIGSKSNGGGDDLGKNGRPILNIRWGDLLDPDPDNLLALALTGLLTWASVQVLWQLFFISLAILLAALKYSFVAALLLFILITLL</sequence>
<feature type="transmembrane region" description="Helical" evidence="2">
    <location>
        <begin position="124"/>
        <end position="142"/>
    </location>
</feature>
<dbReference type="EMBL" id="JAXUIC010000004">
    <property type="protein sequence ID" value="KAK4593130.1"/>
    <property type="molecule type" value="Genomic_DNA"/>
</dbReference>
<feature type="region of interest" description="Disordered" evidence="1">
    <location>
        <begin position="61"/>
        <end position="103"/>
    </location>
</feature>
<evidence type="ECO:0000256" key="1">
    <source>
        <dbReference type="SAM" id="MobiDB-lite"/>
    </source>
</evidence>
<evidence type="ECO:0000313" key="3">
    <source>
        <dbReference type="EMBL" id="KAK4593130.1"/>
    </source>
</evidence>
<keyword evidence="2" id="KW-1133">Transmembrane helix</keyword>
<keyword evidence="4" id="KW-1185">Reference proteome</keyword>